<evidence type="ECO:0000256" key="2">
    <source>
        <dbReference type="SAM" id="SignalP"/>
    </source>
</evidence>
<feature type="chain" id="PRO_5007550106" description="Metallo-beta-lactamase domain-containing protein" evidence="2">
    <location>
        <begin position="23"/>
        <end position="328"/>
    </location>
</feature>
<dbReference type="Pfam" id="PF12706">
    <property type="entry name" value="Lactamase_B_2"/>
    <property type="match status" value="1"/>
</dbReference>
<dbReference type="InterPro" id="IPR044094">
    <property type="entry name" value="AtsA-like_MBL-fold"/>
</dbReference>
<dbReference type="PANTHER" id="PTHR46018:SF2">
    <property type="entry name" value="ZINC PHOSPHODIESTERASE ELAC PROTEIN 1"/>
    <property type="match status" value="1"/>
</dbReference>
<evidence type="ECO:0000259" key="3">
    <source>
        <dbReference type="SMART" id="SM00849"/>
    </source>
</evidence>
<dbReference type="STRING" id="1799789.AX660_02920"/>
<dbReference type="EMBL" id="LSNE01000020">
    <property type="protein sequence ID" value="KXI26745.1"/>
    <property type="molecule type" value="Genomic_DNA"/>
</dbReference>
<dbReference type="CDD" id="cd07719">
    <property type="entry name" value="arylsulfatase_AtsA-like_MBL-fold"/>
    <property type="match status" value="1"/>
</dbReference>
<comment type="caution">
    <text evidence="4">The sequence shown here is derived from an EMBL/GenBank/DDBJ whole genome shotgun (WGS) entry which is preliminary data.</text>
</comment>
<evidence type="ECO:0000313" key="5">
    <source>
        <dbReference type="Proteomes" id="UP000070299"/>
    </source>
</evidence>
<protein>
    <recommendedName>
        <fullName evidence="3">Metallo-beta-lactamase domain-containing protein</fullName>
    </recommendedName>
</protein>
<dbReference type="Proteomes" id="UP000070299">
    <property type="component" value="Unassembled WGS sequence"/>
</dbReference>
<accession>A0A148KKE4</accession>
<gene>
    <name evidence="4" type="ORF">AX660_02920</name>
</gene>
<dbReference type="GO" id="GO:0042781">
    <property type="term" value="F:3'-tRNA processing endoribonuclease activity"/>
    <property type="evidence" value="ECO:0007669"/>
    <property type="project" value="TreeGrafter"/>
</dbReference>
<dbReference type="SUPFAM" id="SSF56281">
    <property type="entry name" value="Metallo-hydrolase/oxidoreductase"/>
    <property type="match status" value="1"/>
</dbReference>
<keyword evidence="2" id="KW-0732">Signal</keyword>
<organism evidence="4 5">
    <name type="scientific">Paraglaciecola hydrolytica</name>
    <dbReference type="NCBI Taxonomy" id="1799789"/>
    <lineage>
        <taxon>Bacteria</taxon>
        <taxon>Pseudomonadati</taxon>
        <taxon>Pseudomonadota</taxon>
        <taxon>Gammaproteobacteria</taxon>
        <taxon>Alteromonadales</taxon>
        <taxon>Alteromonadaceae</taxon>
        <taxon>Paraglaciecola</taxon>
    </lineage>
</organism>
<dbReference type="PROSITE" id="PS51257">
    <property type="entry name" value="PROKAR_LIPOPROTEIN"/>
    <property type="match status" value="1"/>
</dbReference>
<keyword evidence="1" id="KW-0378">Hydrolase</keyword>
<dbReference type="RefSeq" id="WP_082769068.1">
    <property type="nucleotide sequence ID" value="NZ_LSNE01000020.1"/>
</dbReference>
<feature type="domain" description="Metallo-beta-lactamase" evidence="3">
    <location>
        <begin position="50"/>
        <end position="258"/>
    </location>
</feature>
<dbReference type="SMART" id="SM00849">
    <property type="entry name" value="Lactamase_B"/>
    <property type="match status" value="1"/>
</dbReference>
<dbReference type="Gene3D" id="3.60.15.10">
    <property type="entry name" value="Ribonuclease Z/Hydroxyacylglutathione hydrolase-like"/>
    <property type="match status" value="1"/>
</dbReference>
<dbReference type="InterPro" id="IPR001279">
    <property type="entry name" value="Metallo-B-lactamas"/>
</dbReference>
<proteinExistence type="predicted"/>
<dbReference type="InterPro" id="IPR036866">
    <property type="entry name" value="RibonucZ/Hydroxyglut_hydro"/>
</dbReference>
<reference evidence="5" key="1">
    <citation type="submission" date="2016-02" db="EMBL/GenBank/DDBJ databases">
        <authorList>
            <person name="Schultz-Johansen M."/>
            <person name="Glaring M.A."/>
            <person name="Bech P.K."/>
            <person name="Stougaard P."/>
        </authorList>
    </citation>
    <scope>NUCLEOTIDE SEQUENCE [LARGE SCALE GENOMIC DNA]</scope>
    <source>
        <strain evidence="5">S66</strain>
    </source>
</reference>
<name>A0A148KKE4_9ALTE</name>
<keyword evidence="5" id="KW-1185">Reference proteome</keyword>
<dbReference type="OrthoDB" id="9803916at2"/>
<dbReference type="PANTHER" id="PTHR46018">
    <property type="entry name" value="ZINC PHOSPHODIESTERASE ELAC PROTEIN 1"/>
    <property type="match status" value="1"/>
</dbReference>
<evidence type="ECO:0000313" key="4">
    <source>
        <dbReference type="EMBL" id="KXI26745.1"/>
    </source>
</evidence>
<evidence type="ECO:0000256" key="1">
    <source>
        <dbReference type="ARBA" id="ARBA00022801"/>
    </source>
</evidence>
<dbReference type="AlphaFoldDB" id="A0A148KKE4"/>
<feature type="signal peptide" evidence="2">
    <location>
        <begin position="1"/>
        <end position="22"/>
    </location>
</feature>
<sequence>MKLIKNIASLFVSLSFVGCVMAGGAENSKNEWITLGTMAGPIPNATHSQPSNALLVNGKTYLVDAGDGTAGQLAKVGLNIKKIDAIFLSHLHFDHTGGLPAILSLRWQTETKSELTIYGPPGTKQTVEGIFAFMTYGALGHYGVPGQVPAPPSSSVKVVEVTDGSNLDFEGFKLSVIRNTHYSWPKGSEEYDKFQALSFKFTLPNYTVVYTGDTGPSEAVESLSQNVDLLISEMMDVDHTVNLVKRMNPMMPSKALGHMKQHLSKHHLVPADVGQLAAKAEVKKLVVTHMAPGLVTPAEFEKYTSEVAEFYKGDITIANDLDRFILQK</sequence>